<gene>
    <name evidence="1" type="ORF">Klosneuvirus_3_215</name>
</gene>
<dbReference type="EMBL" id="KY684110">
    <property type="protein sequence ID" value="ARF12080.1"/>
    <property type="molecule type" value="Genomic_DNA"/>
</dbReference>
<proteinExistence type="predicted"/>
<protein>
    <submittedName>
        <fullName evidence="1">Uncharacterized protein</fullName>
    </submittedName>
</protein>
<name>A0A1V0SK24_9VIRU</name>
<accession>A0A1V0SK24</accession>
<organism evidence="1">
    <name type="scientific">Klosneuvirus KNV1</name>
    <dbReference type="NCBI Taxonomy" id="1977640"/>
    <lineage>
        <taxon>Viruses</taxon>
        <taxon>Varidnaviria</taxon>
        <taxon>Bamfordvirae</taxon>
        <taxon>Nucleocytoviricota</taxon>
        <taxon>Megaviricetes</taxon>
        <taxon>Imitervirales</taxon>
        <taxon>Mimiviridae</taxon>
        <taxon>Klosneuvirinae</taxon>
        <taxon>Klosneuvirus</taxon>
    </lineage>
</organism>
<evidence type="ECO:0000313" key="1">
    <source>
        <dbReference type="EMBL" id="ARF12080.1"/>
    </source>
</evidence>
<sequence>MHTELCRNLIRKFLDMILTNKIQTESIEAAKYVCDMVFENKLLDDKEFNDYFGTALVDLYSRYPMEMDKYVKRYGNFTKKLDREFKFSIRDTMRTVHFFYKYLNKDSSEYIPSHFQHSLLFLLNFMTQINDVLELSNNELNEITQLIEIFTMKDANQRQVKIYENKNLIINCIEKYLFHIVKIPASESYMKEYENTYNILIPDKWNRPDDKLIALIGFPQIEKDAMELFNDDNFLTDCMDAGANMIHGGFPKNIEILNTQDEFINKIKVKYPNIDNFLPYMKIEKGYPITGGEYWERSDD</sequence>
<reference evidence="1" key="1">
    <citation type="journal article" date="2017" name="Science">
        <title>Giant viruses with an expanded complement of translation system components.</title>
        <authorList>
            <person name="Schulz F."/>
            <person name="Yutin N."/>
            <person name="Ivanova N.N."/>
            <person name="Ortega D.R."/>
            <person name="Lee T.K."/>
            <person name="Vierheilig J."/>
            <person name="Daims H."/>
            <person name="Horn M."/>
            <person name="Wagner M."/>
            <person name="Jensen G.J."/>
            <person name="Kyrpides N.C."/>
            <person name="Koonin E.V."/>
            <person name="Woyke T."/>
        </authorList>
    </citation>
    <scope>NUCLEOTIDE SEQUENCE</scope>
    <source>
        <strain evidence="1">KNV1</strain>
    </source>
</reference>